<accession>A0A0C3BPT3</accession>
<organism evidence="1 2">
    <name type="scientific">Piloderma croceum (strain F 1598)</name>
    <dbReference type="NCBI Taxonomy" id="765440"/>
    <lineage>
        <taxon>Eukaryota</taxon>
        <taxon>Fungi</taxon>
        <taxon>Dikarya</taxon>
        <taxon>Basidiomycota</taxon>
        <taxon>Agaricomycotina</taxon>
        <taxon>Agaricomycetes</taxon>
        <taxon>Agaricomycetidae</taxon>
        <taxon>Atheliales</taxon>
        <taxon>Atheliaceae</taxon>
        <taxon>Piloderma</taxon>
    </lineage>
</organism>
<proteinExistence type="predicted"/>
<keyword evidence="2" id="KW-1185">Reference proteome</keyword>
<sequence>MPIETRLVGVERRFRNESEILCVLYVLRATTKLAGTLNMAGRHHSTSTQMKYKH</sequence>
<dbReference type="HOGENOM" id="CLU_3051181_0_0_1"/>
<evidence type="ECO:0000313" key="1">
    <source>
        <dbReference type="EMBL" id="KIM79332.1"/>
    </source>
</evidence>
<dbReference type="EMBL" id="KN833010">
    <property type="protein sequence ID" value="KIM79332.1"/>
    <property type="molecule type" value="Genomic_DNA"/>
</dbReference>
<gene>
    <name evidence="1" type="ORF">PILCRDRAFT_823587</name>
</gene>
<dbReference type="AlphaFoldDB" id="A0A0C3BPT3"/>
<reference evidence="1 2" key="1">
    <citation type="submission" date="2014-04" db="EMBL/GenBank/DDBJ databases">
        <authorList>
            <consortium name="DOE Joint Genome Institute"/>
            <person name="Kuo A."/>
            <person name="Tarkka M."/>
            <person name="Buscot F."/>
            <person name="Kohler A."/>
            <person name="Nagy L.G."/>
            <person name="Floudas D."/>
            <person name="Copeland A."/>
            <person name="Barry K.W."/>
            <person name="Cichocki N."/>
            <person name="Veneault-Fourrey C."/>
            <person name="LaButti K."/>
            <person name="Lindquist E.A."/>
            <person name="Lipzen A."/>
            <person name="Lundell T."/>
            <person name="Morin E."/>
            <person name="Murat C."/>
            <person name="Sun H."/>
            <person name="Tunlid A."/>
            <person name="Henrissat B."/>
            <person name="Grigoriev I.V."/>
            <person name="Hibbett D.S."/>
            <person name="Martin F."/>
            <person name="Nordberg H.P."/>
            <person name="Cantor M.N."/>
            <person name="Hua S.X."/>
        </authorList>
    </citation>
    <scope>NUCLEOTIDE SEQUENCE [LARGE SCALE GENOMIC DNA]</scope>
    <source>
        <strain evidence="1 2">F 1598</strain>
    </source>
</reference>
<dbReference type="InParanoid" id="A0A0C3BPT3"/>
<reference evidence="2" key="2">
    <citation type="submission" date="2015-01" db="EMBL/GenBank/DDBJ databases">
        <title>Evolutionary Origins and Diversification of the Mycorrhizal Mutualists.</title>
        <authorList>
            <consortium name="DOE Joint Genome Institute"/>
            <consortium name="Mycorrhizal Genomics Consortium"/>
            <person name="Kohler A."/>
            <person name="Kuo A."/>
            <person name="Nagy L.G."/>
            <person name="Floudas D."/>
            <person name="Copeland A."/>
            <person name="Barry K.W."/>
            <person name="Cichocki N."/>
            <person name="Veneault-Fourrey C."/>
            <person name="LaButti K."/>
            <person name="Lindquist E.A."/>
            <person name="Lipzen A."/>
            <person name="Lundell T."/>
            <person name="Morin E."/>
            <person name="Murat C."/>
            <person name="Riley R."/>
            <person name="Ohm R."/>
            <person name="Sun H."/>
            <person name="Tunlid A."/>
            <person name="Henrissat B."/>
            <person name="Grigoriev I.V."/>
            <person name="Hibbett D.S."/>
            <person name="Martin F."/>
        </authorList>
    </citation>
    <scope>NUCLEOTIDE SEQUENCE [LARGE SCALE GENOMIC DNA]</scope>
    <source>
        <strain evidence="2">F 1598</strain>
    </source>
</reference>
<dbReference type="Proteomes" id="UP000054166">
    <property type="component" value="Unassembled WGS sequence"/>
</dbReference>
<protein>
    <submittedName>
        <fullName evidence="1">Uncharacterized protein</fullName>
    </submittedName>
</protein>
<name>A0A0C3BPT3_PILCF</name>
<evidence type="ECO:0000313" key="2">
    <source>
        <dbReference type="Proteomes" id="UP000054166"/>
    </source>
</evidence>